<sequence length="157" mass="16978">MVARLVAHADRTDIQAGERGHLFVSEHGVEHVHGKEEVGRDARVSYNLKHVDCAGDLFHYVMRSALVAAQSTNDSEESYKENYPVVGKMGGSTIIRASGCTVNNLPMRYLVLQHPLMPAPGQPHMDSMACGLSGVHVVNGIHAAGGYHPIHMNSGNE</sequence>
<dbReference type="OrthoDB" id="1620396at2759"/>
<dbReference type="AlphaFoldDB" id="A0A8J5T2H2"/>
<comment type="caution">
    <text evidence="1">The sequence shown here is derived from an EMBL/GenBank/DDBJ whole genome shotgun (WGS) entry which is preliminary data.</text>
</comment>
<keyword evidence="2" id="KW-1185">Reference proteome</keyword>
<dbReference type="Proteomes" id="UP000729402">
    <property type="component" value="Unassembled WGS sequence"/>
</dbReference>
<evidence type="ECO:0000313" key="2">
    <source>
        <dbReference type="Proteomes" id="UP000729402"/>
    </source>
</evidence>
<organism evidence="1 2">
    <name type="scientific">Zizania palustris</name>
    <name type="common">Northern wild rice</name>
    <dbReference type="NCBI Taxonomy" id="103762"/>
    <lineage>
        <taxon>Eukaryota</taxon>
        <taxon>Viridiplantae</taxon>
        <taxon>Streptophyta</taxon>
        <taxon>Embryophyta</taxon>
        <taxon>Tracheophyta</taxon>
        <taxon>Spermatophyta</taxon>
        <taxon>Magnoliopsida</taxon>
        <taxon>Liliopsida</taxon>
        <taxon>Poales</taxon>
        <taxon>Poaceae</taxon>
        <taxon>BOP clade</taxon>
        <taxon>Oryzoideae</taxon>
        <taxon>Oryzeae</taxon>
        <taxon>Zizaniinae</taxon>
        <taxon>Zizania</taxon>
    </lineage>
</organism>
<protein>
    <submittedName>
        <fullName evidence="1">Uncharacterized protein</fullName>
    </submittedName>
</protein>
<reference evidence="1" key="2">
    <citation type="submission" date="2021-02" db="EMBL/GenBank/DDBJ databases">
        <authorList>
            <person name="Kimball J.A."/>
            <person name="Haas M.W."/>
            <person name="Macchietto M."/>
            <person name="Kono T."/>
            <person name="Duquette J."/>
            <person name="Shao M."/>
        </authorList>
    </citation>
    <scope>NUCLEOTIDE SEQUENCE</scope>
    <source>
        <tissue evidence="1">Fresh leaf tissue</tissue>
    </source>
</reference>
<proteinExistence type="predicted"/>
<accession>A0A8J5T2H2</accession>
<evidence type="ECO:0000313" key="1">
    <source>
        <dbReference type="EMBL" id="KAG8076567.1"/>
    </source>
</evidence>
<dbReference type="EMBL" id="JAAALK010000283">
    <property type="protein sequence ID" value="KAG8076567.1"/>
    <property type="molecule type" value="Genomic_DNA"/>
</dbReference>
<gene>
    <name evidence="1" type="ORF">GUJ93_ZPchr0006g45185</name>
</gene>
<reference evidence="1" key="1">
    <citation type="journal article" date="2021" name="bioRxiv">
        <title>Whole Genome Assembly and Annotation of Northern Wild Rice, Zizania palustris L., Supports a Whole Genome Duplication in the Zizania Genus.</title>
        <authorList>
            <person name="Haas M."/>
            <person name="Kono T."/>
            <person name="Macchietto M."/>
            <person name="Millas R."/>
            <person name="McGilp L."/>
            <person name="Shao M."/>
            <person name="Duquette J."/>
            <person name="Hirsch C.N."/>
            <person name="Kimball J."/>
        </authorList>
    </citation>
    <scope>NUCLEOTIDE SEQUENCE</scope>
    <source>
        <tissue evidence="1">Fresh leaf tissue</tissue>
    </source>
</reference>
<name>A0A8J5T2H2_ZIZPA</name>